<gene>
    <name evidence="1" type="ORF">C882_3339</name>
</gene>
<dbReference type="STRING" id="1238182.C882_3339"/>
<name>K9GLX7_9PROT</name>
<dbReference type="Gene3D" id="3.40.50.2000">
    <property type="entry name" value="Glycogen Phosphorylase B"/>
    <property type="match status" value="1"/>
</dbReference>
<keyword evidence="2" id="KW-1185">Reference proteome</keyword>
<evidence type="ECO:0008006" key="3">
    <source>
        <dbReference type="Google" id="ProtNLM"/>
    </source>
</evidence>
<reference evidence="1 2" key="1">
    <citation type="journal article" date="2013" name="Genome Announc.">
        <title>Draft Genome Sequence of an Alphaproteobacterium, Caenispirillum salinarum AK4(T), Isolated from a Solar Saltern.</title>
        <authorList>
            <person name="Khatri I."/>
            <person name="Singh A."/>
            <person name="Korpole S."/>
            <person name="Pinnaka A.K."/>
            <person name="Subramanian S."/>
        </authorList>
    </citation>
    <scope>NUCLEOTIDE SEQUENCE [LARGE SCALE GENOMIC DNA]</scope>
    <source>
        <strain evidence="1 2">AK4</strain>
    </source>
</reference>
<dbReference type="SUPFAM" id="SSF53756">
    <property type="entry name" value="UDP-Glycosyltransferase/glycogen phosphorylase"/>
    <property type="match status" value="1"/>
</dbReference>
<dbReference type="eggNOG" id="COG0438">
    <property type="taxonomic scope" value="Bacteria"/>
</dbReference>
<protein>
    <recommendedName>
        <fullName evidence="3">Glycosyltransferase</fullName>
    </recommendedName>
</protein>
<sequence length="409" mass="43794">MICHQITCHLARSGLFDVRYVVINAFETAMPGAAGPEVEDLKALGVHFHEPVKADLTPAAGAGAFNKLKAVAAGHSDRLIVGTGQQDKLLRSLGGEMPDAVLAIWAETAGYMASSLPIPKFNYAGNPDHKVLEARMELEDWLGGRSLLGRARDVMRLKVTRAGHLAAMRRYDLMWNVAANDAADYAAAGVNARYLQNMWPGAVHADWQAGRDASEQTAPLKIVGNVGNISATGNSFGLMTLATQIVPRLKEKLGEGAFEVHLFGGGKPHPSVAPLLNDPHIRVRGFVDDIDAEILSAPVFLVANNSQRFKVGHTRFLHAWSLGACVVGFSDSAEAMPEIRHRENALLGDTPEAVADLVVEAGRDKALRRAVAAGGIEMLTTAFNPARVVGELIRDLDARLTSRKTGVAA</sequence>
<dbReference type="EMBL" id="ANHY01000040">
    <property type="protein sequence ID" value="EKV26052.1"/>
    <property type="molecule type" value="Genomic_DNA"/>
</dbReference>
<evidence type="ECO:0000313" key="2">
    <source>
        <dbReference type="Proteomes" id="UP000009881"/>
    </source>
</evidence>
<proteinExistence type="predicted"/>
<dbReference type="AlphaFoldDB" id="K9GLX7"/>
<comment type="caution">
    <text evidence="1">The sequence shown here is derived from an EMBL/GenBank/DDBJ whole genome shotgun (WGS) entry which is preliminary data.</text>
</comment>
<evidence type="ECO:0000313" key="1">
    <source>
        <dbReference type="EMBL" id="EKV26052.1"/>
    </source>
</evidence>
<dbReference type="PATRIC" id="fig|1238182.3.peg.4519"/>
<dbReference type="Pfam" id="PF13692">
    <property type="entry name" value="Glyco_trans_1_4"/>
    <property type="match status" value="1"/>
</dbReference>
<organism evidence="1 2">
    <name type="scientific">Caenispirillum salinarum AK4</name>
    <dbReference type="NCBI Taxonomy" id="1238182"/>
    <lineage>
        <taxon>Bacteria</taxon>
        <taxon>Pseudomonadati</taxon>
        <taxon>Pseudomonadota</taxon>
        <taxon>Alphaproteobacteria</taxon>
        <taxon>Rhodospirillales</taxon>
        <taxon>Novispirillaceae</taxon>
        <taxon>Caenispirillum</taxon>
    </lineage>
</organism>
<accession>K9GLX7</accession>
<dbReference type="Proteomes" id="UP000009881">
    <property type="component" value="Unassembled WGS sequence"/>
</dbReference>